<organism evidence="1 2">
    <name type="scientific">Vaccinium darrowii</name>
    <dbReference type="NCBI Taxonomy" id="229202"/>
    <lineage>
        <taxon>Eukaryota</taxon>
        <taxon>Viridiplantae</taxon>
        <taxon>Streptophyta</taxon>
        <taxon>Embryophyta</taxon>
        <taxon>Tracheophyta</taxon>
        <taxon>Spermatophyta</taxon>
        <taxon>Magnoliopsida</taxon>
        <taxon>eudicotyledons</taxon>
        <taxon>Gunneridae</taxon>
        <taxon>Pentapetalae</taxon>
        <taxon>asterids</taxon>
        <taxon>Ericales</taxon>
        <taxon>Ericaceae</taxon>
        <taxon>Vaccinioideae</taxon>
        <taxon>Vaccinieae</taxon>
        <taxon>Vaccinium</taxon>
    </lineage>
</organism>
<dbReference type="Proteomes" id="UP000828048">
    <property type="component" value="Chromosome 10"/>
</dbReference>
<dbReference type="EMBL" id="CM037160">
    <property type="protein sequence ID" value="KAH7841617.1"/>
    <property type="molecule type" value="Genomic_DNA"/>
</dbReference>
<evidence type="ECO:0000313" key="2">
    <source>
        <dbReference type="Proteomes" id="UP000828048"/>
    </source>
</evidence>
<proteinExistence type="predicted"/>
<gene>
    <name evidence="1" type="ORF">Vadar_032127</name>
</gene>
<name>A0ACB7XLH5_9ERIC</name>
<reference evidence="1 2" key="1">
    <citation type="journal article" date="2021" name="Hortic Res">
        <title>High-quality reference genome and annotation aids understanding of berry development for evergreen blueberry (Vaccinium darrowii).</title>
        <authorList>
            <person name="Yu J."/>
            <person name="Hulse-Kemp A.M."/>
            <person name="Babiker E."/>
            <person name="Staton M."/>
        </authorList>
    </citation>
    <scope>NUCLEOTIDE SEQUENCE [LARGE SCALE GENOMIC DNA]</scope>
    <source>
        <strain evidence="2">cv. NJ 8807/NJ 8810</strain>
        <tissue evidence="1">Young leaf</tissue>
    </source>
</reference>
<evidence type="ECO:0000313" key="1">
    <source>
        <dbReference type="EMBL" id="KAH7841617.1"/>
    </source>
</evidence>
<keyword evidence="2" id="KW-1185">Reference proteome</keyword>
<comment type="caution">
    <text evidence="1">The sequence shown here is derived from an EMBL/GenBank/DDBJ whole genome shotgun (WGS) entry which is preliminary data.</text>
</comment>
<protein>
    <submittedName>
        <fullName evidence="1">Uncharacterized protein</fullName>
    </submittedName>
</protein>
<accession>A0ACB7XLH5</accession>
<sequence>MRTDLQMIRAHMGYVFGASLVAWRQYEEHRTMCFFANFVGNRTCKSAHGSSCIVARVLLIVLTIIFACNPSAAHETQPISIRGTRKQGFVIKSSDLVVLESRLGEKQLTETGVYVCLSASLPVYATPLVETYTERELIMHSISSRPTPLASDGGAAGHMSSSASGYPTEANFSSASAQARRPHNYPFISQSSSVQTMQPVNHPMENIDVFWRTEPLQAFLDFPENISVENGQVESSVGVMASDEHVKRTDWQEWADQLITPDDPLESSWSDVLVDGDVPDHKPMVMEPSIGSSARQTHVHHPMPSGETCLDTTPLPTAPQHKARMRWTPEHHEAFVEAVNKLGGSERATPKCVLKLMNVEGLTIYHVKSHLQKYRTARYKPESSEGRPEKKLAPLEEITSLDLKNRSIGITEALKLQMEVQKQLHEQLEIQRNLQLRIEEQGRYLQMMFEQQKKMDDERLKASSSNPDESPAPLPTKVVQPSLPADDLTASEQDNVKTGSGGTSATTALEEIPQHPDARGSSPQPTKRARVD</sequence>